<gene>
    <name evidence="1" type="ORF">CFP56_031356</name>
</gene>
<keyword evidence="2" id="KW-1185">Reference proteome</keyword>
<comment type="caution">
    <text evidence="1">The sequence shown here is derived from an EMBL/GenBank/DDBJ whole genome shotgun (WGS) entry which is preliminary data.</text>
</comment>
<reference evidence="1 2" key="1">
    <citation type="journal article" date="2018" name="Sci. Data">
        <title>The draft genome sequence of cork oak.</title>
        <authorList>
            <person name="Ramos A.M."/>
            <person name="Usie A."/>
            <person name="Barbosa P."/>
            <person name="Barros P.M."/>
            <person name="Capote T."/>
            <person name="Chaves I."/>
            <person name="Simoes F."/>
            <person name="Abreu I."/>
            <person name="Carrasquinho I."/>
            <person name="Faro C."/>
            <person name="Guimaraes J.B."/>
            <person name="Mendonca D."/>
            <person name="Nobrega F."/>
            <person name="Rodrigues L."/>
            <person name="Saibo N.J.M."/>
            <person name="Varela M.C."/>
            <person name="Egas C."/>
            <person name="Matos J."/>
            <person name="Miguel C.M."/>
            <person name="Oliveira M.M."/>
            <person name="Ricardo C.P."/>
            <person name="Goncalves S."/>
        </authorList>
    </citation>
    <scope>NUCLEOTIDE SEQUENCE [LARGE SCALE GENOMIC DNA]</scope>
    <source>
        <strain evidence="2">cv. HL8</strain>
    </source>
</reference>
<dbReference type="EMBL" id="PKMF04000528">
    <property type="protein sequence ID" value="KAK7827189.1"/>
    <property type="molecule type" value="Genomic_DNA"/>
</dbReference>
<dbReference type="AlphaFoldDB" id="A0AAW0JLP7"/>
<dbReference type="Proteomes" id="UP000237347">
    <property type="component" value="Unassembled WGS sequence"/>
</dbReference>
<evidence type="ECO:0000313" key="2">
    <source>
        <dbReference type="Proteomes" id="UP000237347"/>
    </source>
</evidence>
<protein>
    <submittedName>
        <fullName evidence="1">Uncharacterized protein</fullName>
    </submittedName>
</protein>
<sequence>MYLLIWFLCESLIFHIIILKVSY</sequence>
<proteinExistence type="predicted"/>
<accession>A0AAW0JLP7</accession>
<name>A0AAW0JLP7_QUESU</name>
<evidence type="ECO:0000313" key="1">
    <source>
        <dbReference type="EMBL" id="KAK7827189.1"/>
    </source>
</evidence>
<organism evidence="1 2">
    <name type="scientific">Quercus suber</name>
    <name type="common">Cork oak</name>
    <dbReference type="NCBI Taxonomy" id="58331"/>
    <lineage>
        <taxon>Eukaryota</taxon>
        <taxon>Viridiplantae</taxon>
        <taxon>Streptophyta</taxon>
        <taxon>Embryophyta</taxon>
        <taxon>Tracheophyta</taxon>
        <taxon>Spermatophyta</taxon>
        <taxon>Magnoliopsida</taxon>
        <taxon>eudicotyledons</taxon>
        <taxon>Gunneridae</taxon>
        <taxon>Pentapetalae</taxon>
        <taxon>rosids</taxon>
        <taxon>fabids</taxon>
        <taxon>Fagales</taxon>
        <taxon>Fagaceae</taxon>
        <taxon>Quercus</taxon>
    </lineage>
</organism>